<evidence type="ECO:0000313" key="6">
    <source>
        <dbReference type="Proteomes" id="UP000637628"/>
    </source>
</evidence>
<accession>A0ABQ3Z5I2</accession>
<gene>
    <name evidence="5" type="ORF">Adu01nite_64480</name>
</gene>
<evidence type="ECO:0000256" key="3">
    <source>
        <dbReference type="ARBA" id="ARBA00023295"/>
    </source>
</evidence>
<evidence type="ECO:0000256" key="2">
    <source>
        <dbReference type="ARBA" id="ARBA00022801"/>
    </source>
</evidence>
<dbReference type="Proteomes" id="UP000637628">
    <property type="component" value="Unassembled WGS sequence"/>
</dbReference>
<evidence type="ECO:0000256" key="1">
    <source>
        <dbReference type="ARBA" id="ARBA00009902"/>
    </source>
</evidence>
<proteinExistence type="inferred from homology"/>
<dbReference type="InterPro" id="IPR023296">
    <property type="entry name" value="Glyco_hydro_beta-prop_sf"/>
</dbReference>
<organism evidence="5 6">
    <name type="scientific">Paractinoplanes durhamensis</name>
    <dbReference type="NCBI Taxonomy" id="113563"/>
    <lineage>
        <taxon>Bacteria</taxon>
        <taxon>Bacillati</taxon>
        <taxon>Actinomycetota</taxon>
        <taxon>Actinomycetes</taxon>
        <taxon>Micromonosporales</taxon>
        <taxon>Micromonosporaceae</taxon>
        <taxon>Paractinoplanes</taxon>
    </lineage>
</organism>
<dbReference type="SUPFAM" id="SSF75005">
    <property type="entry name" value="Arabinanase/levansucrase/invertase"/>
    <property type="match status" value="1"/>
</dbReference>
<feature type="domain" description="Glycosyl hydrolase family 32 N-terminal" evidence="4">
    <location>
        <begin position="19"/>
        <end position="119"/>
    </location>
</feature>
<keyword evidence="3" id="KW-0326">Glycosidase</keyword>
<reference evidence="5 6" key="1">
    <citation type="submission" date="2021-01" db="EMBL/GenBank/DDBJ databases">
        <title>Whole genome shotgun sequence of Actinoplanes durhamensis NBRC 14914.</title>
        <authorList>
            <person name="Komaki H."/>
            <person name="Tamura T."/>
        </authorList>
    </citation>
    <scope>NUCLEOTIDE SEQUENCE [LARGE SCALE GENOMIC DNA]</scope>
    <source>
        <strain evidence="5 6">NBRC 14914</strain>
    </source>
</reference>
<evidence type="ECO:0000313" key="5">
    <source>
        <dbReference type="EMBL" id="GIE05098.1"/>
    </source>
</evidence>
<keyword evidence="2" id="KW-0378">Hydrolase</keyword>
<name>A0ABQ3Z5I2_9ACTN</name>
<evidence type="ECO:0000259" key="4">
    <source>
        <dbReference type="Pfam" id="PF00251"/>
    </source>
</evidence>
<dbReference type="Gene3D" id="2.115.10.20">
    <property type="entry name" value="Glycosyl hydrolase domain, family 43"/>
    <property type="match status" value="1"/>
</dbReference>
<sequence>MLRRPDMWFWDSWPVVDGGDRHLFFLQAPRSLGDPDTRHVNAAIGHAVSADWTNWTILPDALTAAPSPAWDDLAIWTGSIVRDDAGRWRLFYSAISRKENGRVQRIGHAASDDLISWRRTSSTAGFSRRLTAPSRRPKPGAG</sequence>
<dbReference type="RefSeq" id="WP_203732448.1">
    <property type="nucleotide sequence ID" value="NZ_BAAATX010000012.1"/>
</dbReference>
<comment type="caution">
    <text evidence="5">The sequence shown here is derived from an EMBL/GenBank/DDBJ whole genome shotgun (WGS) entry which is preliminary data.</text>
</comment>
<dbReference type="EMBL" id="BOML01000052">
    <property type="protein sequence ID" value="GIE05098.1"/>
    <property type="molecule type" value="Genomic_DNA"/>
</dbReference>
<dbReference type="InterPro" id="IPR013148">
    <property type="entry name" value="Glyco_hydro_32_N"/>
</dbReference>
<keyword evidence="6" id="KW-1185">Reference proteome</keyword>
<dbReference type="Pfam" id="PF00251">
    <property type="entry name" value="Glyco_hydro_32N"/>
    <property type="match status" value="1"/>
</dbReference>
<protein>
    <recommendedName>
        <fullName evidence="4">Glycosyl hydrolase family 32 N-terminal domain-containing protein</fullName>
    </recommendedName>
</protein>
<comment type="similarity">
    <text evidence="1">Belongs to the glycosyl hydrolase 32 family.</text>
</comment>